<feature type="domain" description="MyTH4" evidence="16">
    <location>
        <begin position="955"/>
        <end position="1109"/>
    </location>
</feature>
<dbReference type="Gene3D" id="1.20.120.720">
    <property type="entry name" value="Myosin VI head, motor domain, U50 subdomain"/>
    <property type="match status" value="1"/>
</dbReference>
<keyword evidence="9 12" id="KW-0009">Actin-binding</keyword>
<dbReference type="EMBL" id="KB007933">
    <property type="protein sequence ID" value="ELR19238.1"/>
    <property type="molecule type" value="Genomic_DNA"/>
</dbReference>
<evidence type="ECO:0000256" key="7">
    <source>
        <dbReference type="ARBA" id="ARBA00023123"/>
    </source>
</evidence>
<comment type="similarity">
    <text evidence="2 12">Belongs to the TRAFAC class myosin-kinesin ATPase superfamily. Myosin family.</text>
</comment>
<dbReference type="InterPro" id="IPR000048">
    <property type="entry name" value="IQ_motif_EF-hand-BS"/>
</dbReference>
<evidence type="ECO:0000256" key="6">
    <source>
        <dbReference type="ARBA" id="ARBA00022840"/>
    </source>
</evidence>
<dbReference type="SMART" id="SM00295">
    <property type="entry name" value="B41"/>
    <property type="match status" value="2"/>
</dbReference>
<dbReference type="Pfam" id="PF00784">
    <property type="entry name" value="MyTH4"/>
    <property type="match status" value="2"/>
</dbReference>
<dbReference type="SMART" id="SM00242">
    <property type="entry name" value="MYSc"/>
    <property type="match status" value="1"/>
</dbReference>
<dbReference type="Gene3D" id="3.10.20.90">
    <property type="entry name" value="Phosphatidylinositol 3-kinase Catalytic Subunit, Chain A, domain 1"/>
    <property type="match status" value="2"/>
</dbReference>
<dbReference type="Gene3D" id="2.30.30.40">
    <property type="entry name" value="SH3 Domains"/>
    <property type="match status" value="1"/>
</dbReference>
<comment type="subcellular location">
    <subcellularLocation>
        <location evidence="1">Cytoplasm</location>
    </subcellularLocation>
</comment>
<dbReference type="OrthoDB" id="15727at2759"/>
<dbReference type="InterPro" id="IPR000299">
    <property type="entry name" value="FERM_domain"/>
</dbReference>
<dbReference type="PANTHER" id="PTHR46049">
    <property type="entry name" value="AGAP003327-PA"/>
    <property type="match status" value="1"/>
</dbReference>
<dbReference type="FunFam" id="1.10.10.820:FF:000001">
    <property type="entry name" value="Myosin heavy chain"/>
    <property type="match status" value="1"/>
</dbReference>
<keyword evidence="19" id="KW-1185">Reference proteome</keyword>
<dbReference type="Pfam" id="PF21989">
    <property type="entry name" value="RA_2"/>
    <property type="match status" value="2"/>
</dbReference>
<evidence type="ECO:0000256" key="11">
    <source>
        <dbReference type="PROSITE-ProRule" id="PRU00192"/>
    </source>
</evidence>
<dbReference type="GO" id="GO:0005524">
    <property type="term" value="F:ATP binding"/>
    <property type="evidence" value="ECO:0007669"/>
    <property type="project" value="UniProtKB-UniRule"/>
</dbReference>
<dbReference type="InterPro" id="IPR014352">
    <property type="entry name" value="FERM/acyl-CoA-bd_prot_sf"/>
</dbReference>
<feature type="domain" description="MyTH4" evidence="16">
    <location>
        <begin position="1627"/>
        <end position="1797"/>
    </location>
</feature>
<keyword evidence="7 12" id="KW-0518">Myosin</keyword>
<sequence length="2136" mass="241865">MEIRGEATTDVHLSGDKGIEDMIKMNTLDEESILKNLKIRYLNNLIYTNTGSILVSLNPYKRLPIYAQEVVREYIGTSSASMGPAPHIFATAEACYHDMRDRHRNQSVIISGESGAGKTEATKLILQFLAARTTKHSAVEQKILESSPNATGQSKYFDSTSRYSPILEAFGNAKTVRNDNSSRFGKFIEIHFEGSGQICGAKISNYLLERAQSERNYHIFYQFLAGADKEEKERYQLLDIEQYNYLNQSGCTSVPTINDEEDYNRVRQALLAMDMSADVQDHLFTILSGIMRLGNVQFEGAEVSKVSNPQELEIVGQLLKISPEGLGRALTTRTLVVSGQKIQVNFKAAQAADARDALAKAIYSKLFDWIVVTINKVIYKPKPVKSFIGVLDIFGFENFNVNSFEQFCINYANEKLQQYFNETIFKIEQTEYSTEAIKWDNIDFNDNQDTIDLIEKTRPPGIISLLDEECRFPKATDTTFLEKIDNGYKTHKKFYRPKKSRTAFVIKHYAGEVAYETANFLEKNRDTLAEDLVALLNDSKLPLVKALFPLSEVDTQSSGRQAKSPTVGTNFKAQLAELMATLGATAPHYVRCIKPNTMKAPAMFDDDMVLAQLRYAGMMETIRIRRLGYPVRYPVKEFMYRYRMLLPLGYANDPKNKDKSGQLDLFAVAKNILSKVPSPSEDGSLQWQLGKTKVFMKEAQALENTRNKAIWAKVVTIQSWWRMVWTRNYFAEMRQAAKLIQSVVRGFLQRRRYAVLIAADRRRKEEARKKSEEESRRREEERLAKEQARRSEEERLMKEERKNEKSVPALSVTQPRVHSVLYDEKPTVSMYKTSSPLVTVNAADDAAPGLLGADSAWRDQKDALDAKGKAVDPAAASLRRRLTSKRDATIKRHTPMLRKGDSGDQYPDVIGKDEASKYDILEYAQTHFNFERVKKRTIRTLGRKKGDFSISEILCYSKKLEQPLHTTQNANFIKFAVKFFKMITRFVDGEAHFDVLKEVFLAGISNGGSLRAFRNELYCQVIKQTMKNPSKDSTMRSWELLSAFCGVFYPTDDFVPYLASYLMQNFVNPTEIGQYAQYAYGKLKEMSFHFANKLSRLYPPSRLELEANRERKLIPVWFHVPGGMSTCVMSSAGATAADAFTPLTSKNLKLADPMEFAIFEIYPHLNLGRSLSPSDFLADMLSKAEKYGHESLFWFKKKLWLDPTTLPEDPVEARLETLQIHADIVSGKFPCPHEQALVLSGIRFLIDEIQDAQSTKILNFCERYVPQALIPQKSTAEWTRIVHEEADKIRGFELNESGLVNLFLKKAQKLSLYGKSLFQVQMATTDIDIPDSFMLAIDVNGIEIRDKDSGDLLRHFTYPDLGPVTYDAGSTVVNFHERMQRRPLHIKTPLGVEICSLCEDYLYWLREDSETAVALQDYVVTDKNLLSFTKGQKIELLAREGNWWRGKLNGKTGSFPASMVEILITTANTNLAAGKLRKRLSQRMSTIAGLSVRERALEENRGVAEPLEMRNVPRKSSRAYYRKMSESSGQHSLALPAMSDRNSARLSRRYEMTEFAQSNFKAVAPTSAGMLKNSRTDLLSNSIGTLRRGMMGSRSKLTTEPPAPGAPAPSVSASTSTPELSVPSVTFTDVPIREPLTKSLPEEFAKEATKIFTMVMKYMGDYPSKKGLDSFKLMQKICQRGIDNPKLRDELYCQLIKQVSKNPKSGNTIRGWELLAISCGLFVPSRALGPYLVDFLTEHIKAEEKQLQLRTDPHLPKPKAQQDIQRLAQAGLRRLDRIRAVGMRAHAPSFVEYDAVRCAEQVPCTVWTFDGESHVVRVDMAATVKDVMTHVIESIGLSPAAVAARDWALCAIRGNPDDAKHRFGLETGEKLAEKDHVCDVVAAWEKEEKAKGPVQLLFQEWLTLDQTSPVDDPVAIHLLAHQAVSRIVSGRYPVTEGEAPYLTALQFYFDKLKAKVDEPITEKSLYISLFYLPINLKSRRSDEEWLSAIFNEWNGMDHTMTMTQAESLYLETAQRWKFFGGNVFYAESKQFPKANALAVHRDGLAVLRLPEKEPLAFAPFRAIFNWSSTQNSVGVVVGSLMNPHRYVFSTSQAPSMVQTFVCYMEKLVAETKQQEESKAQGFSQATLRDMRTRRPF</sequence>
<dbReference type="Pfam" id="PF07653">
    <property type="entry name" value="SH3_2"/>
    <property type="match status" value="1"/>
</dbReference>
<proteinExistence type="inferred from homology"/>
<dbReference type="PROSITE" id="PS50096">
    <property type="entry name" value="IQ"/>
    <property type="match status" value="1"/>
</dbReference>
<accession>L8H3E7</accession>
<dbReference type="InterPro" id="IPR038185">
    <property type="entry name" value="MyTH4_dom_sf"/>
</dbReference>
<evidence type="ECO:0000256" key="5">
    <source>
        <dbReference type="ARBA" id="ARBA00022741"/>
    </source>
</evidence>
<dbReference type="SMART" id="SM00139">
    <property type="entry name" value="MyTH4"/>
    <property type="match status" value="2"/>
</dbReference>
<dbReference type="InterPro" id="IPR001609">
    <property type="entry name" value="Myosin_head_motor_dom-like"/>
</dbReference>
<dbReference type="KEGG" id="acan:ACA1_264090"/>
<dbReference type="InterPro" id="IPR029071">
    <property type="entry name" value="Ubiquitin-like_domsf"/>
</dbReference>
<dbReference type="RefSeq" id="XP_004341323.1">
    <property type="nucleotide sequence ID" value="XM_004341275.1"/>
</dbReference>
<dbReference type="InterPro" id="IPR002404">
    <property type="entry name" value="IRS_PTB"/>
</dbReference>
<dbReference type="GeneID" id="14920012"/>
<dbReference type="Proteomes" id="UP000011083">
    <property type="component" value="Unassembled WGS sequence"/>
</dbReference>
<dbReference type="SUPFAM" id="SSF54236">
    <property type="entry name" value="Ubiquitin-like"/>
    <property type="match status" value="1"/>
</dbReference>
<feature type="binding site" evidence="12">
    <location>
        <begin position="112"/>
        <end position="119"/>
    </location>
    <ligand>
        <name>ATP</name>
        <dbReference type="ChEBI" id="CHEBI:30616"/>
    </ligand>
</feature>
<dbReference type="Gene3D" id="1.20.5.190">
    <property type="match status" value="1"/>
</dbReference>
<dbReference type="InterPro" id="IPR036961">
    <property type="entry name" value="Kinesin_motor_dom_sf"/>
</dbReference>
<dbReference type="Gene3D" id="1.20.58.530">
    <property type="match status" value="1"/>
</dbReference>
<comment type="function">
    <text evidence="10">Myosin is a protein that binds to F-actin and has ATPase activity that is activated by F-actin.</text>
</comment>
<evidence type="ECO:0000256" key="10">
    <source>
        <dbReference type="ARBA" id="ARBA00055741"/>
    </source>
</evidence>
<dbReference type="InterPro" id="IPR027417">
    <property type="entry name" value="P-loop_NTPase"/>
</dbReference>
<feature type="region of interest" description="Actin-binding" evidence="12">
    <location>
        <begin position="575"/>
        <end position="597"/>
    </location>
</feature>
<organism evidence="18 19">
    <name type="scientific">Acanthamoeba castellanii (strain ATCC 30010 / Neff)</name>
    <dbReference type="NCBI Taxonomy" id="1257118"/>
    <lineage>
        <taxon>Eukaryota</taxon>
        <taxon>Amoebozoa</taxon>
        <taxon>Discosea</taxon>
        <taxon>Longamoebia</taxon>
        <taxon>Centramoebida</taxon>
        <taxon>Acanthamoebidae</taxon>
        <taxon>Acanthamoeba</taxon>
    </lineage>
</organism>
<dbReference type="Gene3D" id="6.20.240.20">
    <property type="match status" value="1"/>
</dbReference>
<feature type="region of interest" description="Disordered" evidence="13">
    <location>
        <begin position="764"/>
        <end position="808"/>
    </location>
</feature>
<dbReference type="PROSITE" id="PS51456">
    <property type="entry name" value="MYOSIN_MOTOR"/>
    <property type="match status" value="1"/>
</dbReference>
<feature type="compositionally biased region" description="Low complexity" evidence="13">
    <location>
        <begin position="1608"/>
        <end position="1618"/>
    </location>
</feature>
<dbReference type="CDD" id="cd00174">
    <property type="entry name" value="SH3"/>
    <property type="match status" value="1"/>
</dbReference>
<evidence type="ECO:0000259" key="15">
    <source>
        <dbReference type="PROSITE" id="PS50057"/>
    </source>
</evidence>
<evidence type="ECO:0000313" key="19">
    <source>
        <dbReference type="Proteomes" id="UP000011083"/>
    </source>
</evidence>
<dbReference type="PROSITE" id="PS50002">
    <property type="entry name" value="SH3"/>
    <property type="match status" value="1"/>
</dbReference>
<gene>
    <name evidence="18" type="ORF">ACA1_264090</name>
</gene>
<evidence type="ECO:0000259" key="14">
    <source>
        <dbReference type="PROSITE" id="PS50002"/>
    </source>
</evidence>
<dbReference type="Gene3D" id="3.40.850.10">
    <property type="entry name" value="Kinesin motor domain"/>
    <property type="match status" value="1"/>
</dbReference>
<evidence type="ECO:0000313" key="18">
    <source>
        <dbReference type="EMBL" id="ELR19238.1"/>
    </source>
</evidence>
<dbReference type="Gene3D" id="1.10.10.820">
    <property type="match status" value="1"/>
</dbReference>
<dbReference type="Pfam" id="PF00373">
    <property type="entry name" value="FERM_M"/>
    <property type="match status" value="2"/>
</dbReference>
<feature type="domain" description="FERM" evidence="15">
    <location>
        <begin position="1802"/>
        <end position="2112"/>
    </location>
</feature>
<reference evidence="18 19" key="1">
    <citation type="journal article" date="2013" name="Genome Biol.">
        <title>Genome of Acanthamoeba castellanii highlights extensive lateral gene transfer and early evolution of tyrosine kinase signaling.</title>
        <authorList>
            <person name="Clarke M."/>
            <person name="Lohan A.J."/>
            <person name="Liu B."/>
            <person name="Lagkouvardos I."/>
            <person name="Roy S."/>
            <person name="Zafar N."/>
            <person name="Bertelli C."/>
            <person name="Schilde C."/>
            <person name="Kianianmomeni A."/>
            <person name="Burglin T.R."/>
            <person name="Frech C."/>
            <person name="Turcotte B."/>
            <person name="Kopec K.O."/>
            <person name="Synnott J.M."/>
            <person name="Choo C."/>
            <person name="Paponov I."/>
            <person name="Finkler A."/>
            <person name="Soon Heng Tan C."/>
            <person name="Hutchins A.P."/>
            <person name="Weinmeier T."/>
            <person name="Rattei T."/>
            <person name="Chu J.S."/>
            <person name="Gimenez G."/>
            <person name="Irimia M."/>
            <person name="Rigden D.J."/>
            <person name="Fitzpatrick D.A."/>
            <person name="Lorenzo-Morales J."/>
            <person name="Bateman A."/>
            <person name="Chiu C.H."/>
            <person name="Tang P."/>
            <person name="Hegemann P."/>
            <person name="Fromm H."/>
            <person name="Raoult D."/>
            <person name="Greub G."/>
            <person name="Miranda-Saavedra D."/>
            <person name="Chen N."/>
            <person name="Nash P."/>
            <person name="Ginger M.L."/>
            <person name="Horn M."/>
            <person name="Schaap P."/>
            <person name="Caler L."/>
            <person name="Loftus B."/>
        </authorList>
    </citation>
    <scope>NUCLEOTIDE SEQUENCE [LARGE SCALE GENOMIC DNA]</scope>
    <source>
        <strain evidence="18 19">Neff</strain>
    </source>
</reference>
<dbReference type="InterPro" id="IPR000857">
    <property type="entry name" value="MyTH4_dom"/>
</dbReference>
<feature type="region of interest" description="Disordered" evidence="13">
    <location>
        <begin position="1591"/>
        <end position="1623"/>
    </location>
</feature>
<dbReference type="InterPro" id="IPR019749">
    <property type="entry name" value="Band_41_domain"/>
</dbReference>
<evidence type="ECO:0000256" key="8">
    <source>
        <dbReference type="ARBA" id="ARBA00023175"/>
    </source>
</evidence>
<evidence type="ECO:0000256" key="1">
    <source>
        <dbReference type="ARBA" id="ARBA00004496"/>
    </source>
</evidence>
<dbReference type="Pfam" id="PF00612">
    <property type="entry name" value="IQ"/>
    <property type="match status" value="2"/>
</dbReference>
<evidence type="ECO:0000256" key="13">
    <source>
        <dbReference type="SAM" id="MobiDB-lite"/>
    </source>
</evidence>
<dbReference type="InterPro" id="IPR051724">
    <property type="entry name" value="Actin_motor_Myosin"/>
</dbReference>
<dbReference type="InterPro" id="IPR019748">
    <property type="entry name" value="FERM_central"/>
</dbReference>
<dbReference type="InterPro" id="IPR036028">
    <property type="entry name" value="SH3-like_dom_sf"/>
</dbReference>
<dbReference type="GO" id="GO:0120025">
    <property type="term" value="C:plasma membrane bounded cell projection"/>
    <property type="evidence" value="ECO:0007669"/>
    <property type="project" value="UniProtKB-ARBA"/>
</dbReference>
<dbReference type="PRINTS" id="PR00193">
    <property type="entry name" value="MYOSINHEAVY"/>
</dbReference>
<evidence type="ECO:0000256" key="2">
    <source>
        <dbReference type="ARBA" id="ARBA00008314"/>
    </source>
</evidence>
<dbReference type="STRING" id="1257118.L8H3E7"/>
<dbReference type="Gene3D" id="1.20.80.10">
    <property type="match status" value="2"/>
</dbReference>
<dbReference type="GO" id="GO:0005737">
    <property type="term" value="C:cytoplasm"/>
    <property type="evidence" value="ECO:0007669"/>
    <property type="project" value="UniProtKB-SubCell"/>
</dbReference>
<feature type="compositionally biased region" description="Basic and acidic residues" evidence="13">
    <location>
        <begin position="764"/>
        <end position="805"/>
    </location>
</feature>
<dbReference type="GO" id="GO:0016459">
    <property type="term" value="C:myosin complex"/>
    <property type="evidence" value="ECO:0007669"/>
    <property type="project" value="UniProtKB-KW"/>
</dbReference>
<dbReference type="Gene3D" id="2.30.29.30">
    <property type="entry name" value="Pleckstrin-homology domain (PH domain)/Phosphotyrosine-binding domain (PTB)"/>
    <property type="match status" value="2"/>
</dbReference>
<dbReference type="PROSITE" id="PS51016">
    <property type="entry name" value="MYTH4"/>
    <property type="match status" value="2"/>
</dbReference>
<evidence type="ECO:0000256" key="12">
    <source>
        <dbReference type="PROSITE-ProRule" id="PRU00782"/>
    </source>
</evidence>
<feature type="domain" description="SH3" evidence="14">
    <location>
        <begin position="1407"/>
        <end position="1465"/>
    </location>
</feature>
<dbReference type="Pfam" id="PF02174">
    <property type="entry name" value="IRS"/>
    <property type="match status" value="1"/>
</dbReference>
<protein>
    <submittedName>
        <fullName evidence="18">Class VII unconventional myosin, putative</fullName>
    </submittedName>
</protein>
<dbReference type="InterPro" id="IPR001452">
    <property type="entry name" value="SH3_domain"/>
</dbReference>
<feature type="domain" description="FERM" evidence="15">
    <location>
        <begin position="1114"/>
        <end position="1409"/>
    </location>
</feature>
<keyword evidence="8 12" id="KW-0505">Motor protein</keyword>
<dbReference type="SMART" id="SM00326">
    <property type="entry name" value="SH3"/>
    <property type="match status" value="1"/>
</dbReference>
<dbReference type="SMART" id="SM00015">
    <property type="entry name" value="IQ"/>
    <property type="match status" value="2"/>
</dbReference>
<evidence type="ECO:0000259" key="17">
    <source>
        <dbReference type="PROSITE" id="PS51456"/>
    </source>
</evidence>
<dbReference type="PANTHER" id="PTHR46049:SF5">
    <property type="entry name" value="PLECKSTRIN HOMOLOGY DOMAIN-CONTAINING FAMILY H MEMBER 3"/>
    <property type="match status" value="1"/>
</dbReference>
<dbReference type="SUPFAM" id="SSF50729">
    <property type="entry name" value="PH domain-like"/>
    <property type="match status" value="2"/>
</dbReference>
<dbReference type="InterPro" id="IPR035963">
    <property type="entry name" value="FERM_2"/>
</dbReference>
<evidence type="ECO:0000259" key="16">
    <source>
        <dbReference type="PROSITE" id="PS51016"/>
    </source>
</evidence>
<evidence type="ECO:0000256" key="3">
    <source>
        <dbReference type="ARBA" id="ARBA00022443"/>
    </source>
</evidence>
<keyword evidence="5 12" id="KW-0547">Nucleotide-binding</keyword>
<dbReference type="PROSITE" id="PS50057">
    <property type="entry name" value="FERM_3"/>
    <property type="match status" value="2"/>
</dbReference>
<dbReference type="InterPro" id="IPR011993">
    <property type="entry name" value="PH-like_dom_sf"/>
</dbReference>
<dbReference type="Pfam" id="PF00063">
    <property type="entry name" value="Myosin_head"/>
    <property type="match status" value="1"/>
</dbReference>
<dbReference type="CDD" id="cd14473">
    <property type="entry name" value="FERM_B-lobe"/>
    <property type="match status" value="2"/>
</dbReference>
<dbReference type="GO" id="GO:0003774">
    <property type="term" value="F:cytoskeletal motor activity"/>
    <property type="evidence" value="ECO:0007669"/>
    <property type="project" value="UniProtKB-UniRule"/>
</dbReference>
<keyword evidence="3 11" id="KW-0728">SH3 domain</keyword>
<evidence type="ECO:0000256" key="4">
    <source>
        <dbReference type="ARBA" id="ARBA00022490"/>
    </source>
</evidence>
<name>L8H3E7_ACACF</name>
<keyword evidence="6 12" id="KW-0067">ATP-binding</keyword>
<evidence type="ECO:0000256" key="9">
    <source>
        <dbReference type="ARBA" id="ARBA00023203"/>
    </source>
</evidence>
<dbReference type="SUPFAM" id="SSF47031">
    <property type="entry name" value="Second domain of FERM"/>
    <property type="match status" value="2"/>
</dbReference>
<keyword evidence="4" id="KW-0963">Cytoplasm</keyword>
<dbReference type="SUPFAM" id="SSF52540">
    <property type="entry name" value="P-loop containing nucleoside triphosphate hydrolases"/>
    <property type="match status" value="1"/>
</dbReference>
<feature type="domain" description="Myosin motor" evidence="17">
    <location>
        <begin position="17"/>
        <end position="712"/>
    </location>
</feature>
<dbReference type="Gene3D" id="1.25.40.530">
    <property type="entry name" value="MyTH4 domain"/>
    <property type="match status" value="2"/>
</dbReference>
<dbReference type="GO" id="GO:0003779">
    <property type="term" value="F:actin binding"/>
    <property type="evidence" value="ECO:0007669"/>
    <property type="project" value="UniProtKB-KW"/>
</dbReference>
<dbReference type="SUPFAM" id="SSF50044">
    <property type="entry name" value="SH3-domain"/>
    <property type="match status" value="1"/>
</dbReference>
<dbReference type="VEuPathDB" id="AmoebaDB:ACA1_264090"/>